<reference evidence="18" key="1">
    <citation type="submission" date="2016-11" db="EMBL/GenBank/DDBJ databases">
        <authorList>
            <person name="Varghese N."/>
            <person name="Submissions S."/>
        </authorList>
    </citation>
    <scope>NUCLEOTIDE SEQUENCE [LARGE SCALE GENOMIC DNA]</scope>
    <source>
        <strain evidence="18">DSM 17539</strain>
    </source>
</reference>
<keyword evidence="9 15" id="KW-0482">Metalloprotease</keyword>
<proteinExistence type="inferred from homology"/>
<evidence type="ECO:0000256" key="5">
    <source>
        <dbReference type="ARBA" id="ARBA00022670"/>
    </source>
</evidence>
<dbReference type="FunFam" id="1.10.1370.40:FF:000001">
    <property type="entry name" value="Dipeptidyl carboxypeptidase II"/>
    <property type="match status" value="1"/>
</dbReference>
<protein>
    <recommendedName>
        <fullName evidence="13">Dipeptidyl carboxypeptidase</fullName>
        <ecNumber evidence="12">3.4.15.5</ecNumber>
    </recommendedName>
    <alternativeName>
        <fullName evidence="14">Peptidyl-dipeptidase Dcp</fullName>
    </alternativeName>
</protein>
<dbReference type="InterPro" id="IPR001567">
    <property type="entry name" value="Pept_M3A_M3B_dom"/>
</dbReference>
<keyword evidence="5 15" id="KW-0645">Protease</keyword>
<dbReference type="Proteomes" id="UP000184406">
    <property type="component" value="Unassembled WGS sequence"/>
</dbReference>
<dbReference type="InterPro" id="IPR024079">
    <property type="entry name" value="MetalloPept_cat_dom_sf"/>
</dbReference>
<dbReference type="InterPro" id="IPR024077">
    <property type="entry name" value="Neurolysin/TOP_dom2"/>
</dbReference>
<dbReference type="CDD" id="cd06456">
    <property type="entry name" value="M3A_DCP"/>
    <property type="match status" value="1"/>
</dbReference>
<dbReference type="EC" id="3.4.15.5" evidence="12"/>
<dbReference type="InterPro" id="IPR034005">
    <property type="entry name" value="M3A_DCP"/>
</dbReference>
<evidence type="ECO:0000256" key="3">
    <source>
        <dbReference type="ARBA" id="ARBA00022490"/>
    </source>
</evidence>
<dbReference type="SUPFAM" id="SSF55486">
    <property type="entry name" value="Metalloproteases ('zincins'), catalytic domain"/>
    <property type="match status" value="1"/>
</dbReference>
<dbReference type="GO" id="GO:0006508">
    <property type="term" value="P:proteolysis"/>
    <property type="evidence" value="ECO:0007669"/>
    <property type="project" value="UniProtKB-KW"/>
</dbReference>
<dbReference type="GO" id="GO:0004180">
    <property type="term" value="F:carboxypeptidase activity"/>
    <property type="evidence" value="ECO:0007669"/>
    <property type="project" value="UniProtKB-KW"/>
</dbReference>
<evidence type="ECO:0000256" key="1">
    <source>
        <dbReference type="ARBA" id="ARBA00004496"/>
    </source>
</evidence>
<dbReference type="PANTHER" id="PTHR43660:SF1">
    <property type="entry name" value="DIPEPTIDYL CARBOXYPEPTIDASE"/>
    <property type="match status" value="1"/>
</dbReference>
<dbReference type="Pfam" id="PF01432">
    <property type="entry name" value="Peptidase_M3"/>
    <property type="match status" value="1"/>
</dbReference>
<evidence type="ECO:0000256" key="10">
    <source>
        <dbReference type="ARBA" id="ARBA00052506"/>
    </source>
</evidence>
<evidence type="ECO:0000256" key="2">
    <source>
        <dbReference type="ARBA" id="ARBA00006040"/>
    </source>
</evidence>
<dbReference type="Gene3D" id="3.40.390.10">
    <property type="entry name" value="Collagenase (Catalytic Domain)"/>
    <property type="match status" value="1"/>
</dbReference>
<dbReference type="GO" id="GO:0005829">
    <property type="term" value="C:cytosol"/>
    <property type="evidence" value="ECO:0007669"/>
    <property type="project" value="UniProtKB-ARBA"/>
</dbReference>
<gene>
    <name evidence="17" type="ORF">SAMN03080594_102672</name>
</gene>
<evidence type="ECO:0000256" key="7">
    <source>
        <dbReference type="ARBA" id="ARBA00022801"/>
    </source>
</evidence>
<dbReference type="EMBL" id="FQUX01000002">
    <property type="protein sequence ID" value="SHF12338.1"/>
    <property type="molecule type" value="Genomic_DNA"/>
</dbReference>
<comment type="catalytic activity">
    <reaction evidence="10">
        <text>Hydrolysis of unblocked, C-terminal dipeptides from oligopeptides, with broad specificity. Does not hydrolyze bonds in which P1' is Pro, or both P1 and P1' are Gly.</text>
        <dbReference type="EC" id="3.4.15.5"/>
    </reaction>
</comment>
<dbReference type="RefSeq" id="WP_072861473.1">
    <property type="nucleotide sequence ID" value="NZ_FQUX01000002.1"/>
</dbReference>
<evidence type="ECO:0000256" key="12">
    <source>
        <dbReference type="ARBA" id="ARBA00066668"/>
    </source>
</evidence>
<dbReference type="PANTHER" id="PTHR43660">
    <property type="entry name" value="DIPEPTIDYL CARBOXYPEPTIDASE"/>
    <property type="match status" value="1"/>
</dbReference>
<keyword evidence="18" id="KW-1185">Reference proteome</keyword>
<keyword evidence="8 15" id="KW-0862">Zinc</keyword>
<evidence type="ECO:0000313" key="18">
    <source>
        <dbReference type="Proteomes" id="UP000184406"/>
    </source>
</evidence>
<dbReference type="InterPro" id="IPR045090">
    <property type="entry name" value="Pept_M3A_M3B"/>
</dbReference>
<evidence type="ECO:0000256" key="9">
    <source>
        <dbReference type="ARBA" id="ARBA00023049"/>
    </source>
</evidence>
<comment type="subcellular location">
    <subcellularLocation>
        <location evidence="1">Cytoplasm</location>
    </subcellularLocation>
</comment>
<evidence type="ECO:0000259" key="16">
    <source>
        <dbReference type="Pfam" id="PF01432"/>
    </source>
</evidence>
<dbReference type="FunFam" id="3.40.390.10:FF:000009">
    <property type="entry name" value="Oligopeptidase A"/>
    <property type="match status" value="1"/>
</dbReference>
<name>A0A1M4Z304_9FLAO</name>
<organism evidence="17 18">
    <name type="scientific">Arenibacter palladensis</name>
    <dbReference type="NCBI Taxonomy" id="237373"/>
    <lineage>
        <taxon>Bacteria</taxon>
        <taxon>Pseudomonadati</taxon>
        <taxon>Bacteroidota</taxon>
        <taxon>Flavobacteriia</taxon>
        <taxon>Flavobacteriales</taxon>
        <taxon>Flavobacteriaceae</taxon>
        <taxon>Arenibacter</taxon>
    </lineage>
</organism>
<evidence type="ECO:0000256" key="8">
    <source>
        <dbReference type="ARBA" id="ARBA00022833"/>
    </source>
</evidence>
<accession>A0A1M4Z304</accession>
<evidence type="ECO:0000313" key="17">
    <source>
        <dbReference type="EMBL" id="SHF12338.1"/>
    </source>
</evidence>
<dbReference type="GO" id="GO:0046872">
    <property type="term" value="F:metal ion binding"/>
    <property type="evidence" value="ECO:0007669"/>
    <property type="project" value="UniProtKB-UniRule"/>
</dbReference>
<comment type="cofactor">
    <cofactor evidence="15">
        <name>Zn(2+)</name>
        <dbReference type="ChEBI" id="CHEBI:29105"/>
    </cofactor>
    <text evidence="15">Binds 1 zinc ion.</text>
</comment>
<keyword evidence="4" id="KW-0121">Carboxypeptidase</keyword>
<keyword evidence="7 15" id="KW-0378">Hydrolase</keyword>
<sequence>MKKVFSVLLLTLIFSACKDSNKKNNITSQNSMNTNHNPLIAESTLPYGAPDFTKINNDHFREALLQGMDEKREIIENIANSTEAATFENTILALEKSGVLLDRVRNVFSALTGAHTNDTLQAVQEEMAPKFSELRDAIYLNDTLFQRVKTLYEKRESLNLDGESLRLLENYFEDFEIAGANLSPENKEILKSYNSRLATLSNTFNKTLLEANNAGAVIFTDKSELEGLSDAELKSLEIKDGQGWKIALQNTTQQPLLQSLKKRETREKLFKAAWLRADGTAQDTKAVITEIAELRAKKGALLGFSNYAEWSLQNTMAKVPENVFKLFKGLVPSATAKAGQEAKEIQEMIQKTGGDFTLAPWDWNHYAEMVRKAKYDLDENQIKPYFELKTVLEKGVFYAAEKLYGISYKARTDIPTYHEDVLVYELFEENGDPLGLFYGDFFSRPSKRGGAWMSNFVDQSKLYNKKPVIYNACNYPKPVAGEPALLTYDEVETMFHEFGHALHGFFADQQYPSLSGTSVARDFVEFPSQFNENWALYPEILKNYALHYKTGEQIPQELIDKIKKSGTFNQGYSLTENLAASNLDMQWHTIGSDIKIEDANAFEKEALHTTKLDVVSAVPPRYRSTYFAHIFGSGYAAGYYSYLWTEMLHHDAYNWFETHGGLTRENGQRLRDMILSRGNTLPLEKMYKDWRGGDPKIEPMLKARGLQ</sequence>
<dbReference type="Gene3D" id="1.10.1370.40">
    <property type="match status" value="1"/>
</dbReference>
<evidence type="ECO:0000256" key="11">
    <source>
        <dbReference type="ARBA" id="ARBA00054529"/>
    </source>
</evidence>
<evidence type="ECO:0000256" key="4">
    <source>
        <dbReference type="ARBA" id="ARBA00022645"/>
    </source>
</evidence>
<comment type="similarity">
    <text evidence="2 15">Belongs to the peptidase M3 family.</text>
</comment>
<evidence type="ECO:0000256" key="6">
    <source>
        <dbReference type="ARBA" id="ARBA00022723"/>
    </source>
</evidence>
<dbReference type="GO" id="GO:0008241">
    <property type="term" value="F:peptidyl-dipeptidase activity"/>
    <property type="evidence" value="ECO:0007669"/>
    <property type="project" value="UniProtKB-EC"/>
</dbReference>
<evidence type="ECO:0000256" key="14">
    <source>
        <dbReference type="ARBA" id="ARBA00075608"/>
    </source>
</evidence>
<evidence type="ECO:0000256" key="15">
    <source>
        <dbReference type="RuleBase" id="RU003435"/>
    </source>
</evidence>
<dbReference type="GO" id="GO:0004222">
    <property type="term" value="F:metalloendopeptidase activity"/>
    <property type="evidence" value="ECO:0007669"/>
    <property type="project" value="InterPro"/>
</dbReference>
<comment type="function">
    <text evidence="11">Removes dipeptides from the C-termini of N-blocked tripeptides, tetrapeptides and larger peptides.</text>
</comment>
<dbReference type="Gene3D" id="1.10.1370.10">
    <property type="entry name" value="Neurolysin, domain 3"/>
    <property type="match status" value="1"/>
</dbReference>
<dbReference type="PROSITE" id="PS51257">
    <property type="entry name" value="PROKAR_LIPOPROTEIN"/>
    <property type="match status" value="1"/>
</dbReference>
<dbReference type="AlphaFoldDB" id="A0A1M4Z304"/>
<keyword evidence="3" id="KW-0963">Cytoplasm</keyword>
<dbReference type="OrthoDB" id="9773538at2"/>
<keyword evidence="6 15" id="KW-0479">Metal-binding</keyword>
<evidence type="ECO:0000256" key="13">
    <source>
        <dbReference type="ARBA" id="ARBA00070755"/>
    </source>
</evidence>
<feature type="domain" description="Peptidase M3A/M3B catalytic" evidence="16">
    <location>
        <begin position="257"/>
        <end position="705"/>
    </location>
</feature>